<dbReference type="Gene3D" id="3.40.50.300">
    <property type="entry name" value="P-loop containing nucleotide triphosphate hydrolases"/>
    <property type="match status" value="2"/>
</dbReference>
<evidence type="ECO:0000313" key="8">
    <source>
        <dbReference type="EMBL" id="MPR29708.1"/>
    </source>
</evidence>
<dbReference type="PROSITE" id="PS50893">
    <property type="entry name" value="ABC_TRANSPORTER_2"/>
    <property type="match status" value="1"/>
</dbReference>
<keyword evidence="4" id="KW-0677">Repeat</keyword>
<dbReference type="PANTHER" id="PTHR43790:SF9">
    <property type="entry name" value="GALACTOFURANOSE TRANSPORTER ATP-BINDING PROTEIN YTFR"/>
    <property type="match status" value="1"/>
</dbReference>
<evidence type="ECO:0000313" key="9">
    <source>
        <dbReference type="Proteomes" id="UP000403266"/>
    </source>
</evidence>
<dbReference type="PANTHER" id="PTHR43790">
    <property type="entry name" value="CARBOHYDRATE TRANSPORT ATP-BINDING PROTEIN MG119-RELATED"/>
    <property type="match status" value="1"/>
</dbReference>
<evidence type="ECO:0000256" key="2">
    <source>
        <dbReference type="ARBA" id="ARBA00022448"/>
    </source>
</evidence>
<evidence type="ECO:0000256" key="3">
    <source>
        <dbReference type="ARBA" id="ARBA00022597"/>
    </source>
</evidence>
<reference evidence="8 9" key="1">
    <citation type="journal article" date="2019" name="Syst. Appl. Microbiol.">
        <title>Microvirga tunisiensis sp. nov., a root nodule symbiotic bacterium isolated from Lupinus micranthus and L. luteus grown in Northern Tunisia.</title>
        <authorList>
            <person name="Msaddak A."/>
            <person name="Rejili M."/>
            <person name="Duran D."/>
            <person name="Mars M."/>
            <person name="Palacios J.M."/>
            <person name="Ruiz-Argueso T."/>
            <person name="Rey L."/>
            <person name="Imperial J."/>
        </authorList>
    </citation>
    <scope>NUCLEOTIDE SEQUENCE [LARGE SCALE GENOMIC DNA]</scope>
    <source>
        <strain evidence="8 9">Lmie10</strain>
    </source>
</reference>
<name>A0A5N7MS67_9HYPH</name>
<dbReference type="OrthoDB" id="8430269at2"/>
<dbReference type="GO" id="GO:0016887">
    <property type="term" value="F:ATP hydrolysis activity"/>
    <property type="evidence" value="ECO:0007669"/>
    <property type="project" value="InterPro"/>
</dbReference>
<dbReference type="Proteomes" id="UP000403266">
    <property type="component" value="Unassembled WGS sequence"/>
</dbReference>
<dbReference type="AlphaFoldDB" id="A0A5N7MS67"/>
<organism evidence="8 9">
    <name type="scientific">Microvirga tunisiensis</name>
    <dbReference type="NCBI Taxonomy" id="2108360"/>
    <lineage>
        <taxon>Bacteria</taxon>
        <taxon>Pseudomonadati</taxon>
        <taxon>Pseudomonadota</taxon>
        <taxon>Alphaproteobacteria</taxon>
        <taxon>Hyphomicrobiales</taxon>
        <taxon>Methylobacteriaceae</taxon>
        <taxon>Microvirga</taxon>
    </lineage>
</organism>
<dbReference type="InterPro" id="IPR003439">
    <property type="entry name" value="ABC_transporter-like_ATP-bd"/>
</dbReference>
<dbReference type="EMBL" id="VOSK01000260">
    <property type="protein sequence ID" value="MPR29708.1"/>
    <property type="molecule type" value="Genomic_DNA"/>
</dbReference>
<dbReference type="CDD" id="cd03215">
    <property type="entry name" value="ABC_Carb_Monos_II"/>
    <property type="match status" value="1"/>
</dbReference>
<comment type="similarity">
    <text evidence="1">Belongs to the ABC transporter superfamily.</text>
</comment>
<dbReference type="InterPro" id="IPR003593">
    <property type="entry name" value="AAA+_ATPase"/>
</dbReference>
<keyword evidence="5" id="KW-0547">Nucleotide-binding</keyword>
<sequence>MLLSKLAVSDWQMIEIAKALSRRPRLLIMDEPTAVLGHHETDRLFERVDRFRQDGGAVIFTSHKLDEVKRLADQTAILRDGRIVTVAPTGSLTEDEMASLMVGRPLSDLYPPKHPKPDQTSVLSVRELEVPGYVERASFDLRKGEILGFSGLVGSGRTELFEGLFGLRPARCKSFAYQGKGRPLPTPREAYQMGMAYLTEDRKGRGLLFEKSLGENLTLLKGALTGGTVIDIKAERAELDHAITTYEIRAPRPSARVGTLSGGNQQKLLIAKTLLAAPDVIVFDEPTRGIDIGTKQQIYRLIQSLAAAGKTCVVISSEMQEIIGLSHRVMIMRQGRIVGEVAGDTMTEDEIVRYAVGLKEAPIHV</sequence>
<dbReference type="SMART" id="SM00382">
    <property type="entry name" value="AAA"/>
    <property type="match status" value="1"/>
</dbReference>
<comment type="caution">
    <text evidence="8">The sequence shown here is derived from an EMBL/GenBank/DDBJ whole genome shotgun (WGS) entry which is preliminary data.</text>
</comment>
<evidence type="ECO:0000256" key="4">
    <source>
        <dbReference type="ARBA" id="ARBA00022737"/>
    </source>
</evidence>
<accession>A0A5N7MS67</accession>
<keyword evidence="3" id="KW-0762">Sugar transport</keyword>
<dbReference type="Pfam" id="PF00005">
    <property type="entry name" value="ABC_tran"/>
    <property type="match status" value="1"/>
</dbReference>
<gene>
    <name evidence="8" type="ORF">FS320_32675</name>
</gene>
<evidence type="ECO:0000256" key="1">
    <source>
        <dbReference type="ARBA" id="ARBA00005417"/>
    </source>
</evidence>
<dbReference type="GO" id="GO:0005524">
    <property type="term" value="F:ATP binding"/>
    <property type="evidence" value="ECO:0007669"/>
    <property type="project" value="UniProtKB-KW"/>
</dbReference>
<dbReference type="InterPro" id="IPR027417">
    <property type="entry name" value="P-loop_NTPase"/>
</dbReference>
<protein>
    <submittedName>
        <fullName evidence="8">Sugar ABC transporter ATP-binding protein</fullName>
    </submittedName>
</protein>
<keyword evidence="6 8" id="KW-0067">ATP-binding</keyword>
<proteinExistence type="inferred from homology"/>
<dbReference type="InterPro" id="IPR050107">
    <property type="entry name" value="ABC_carbohydrate_import_ATPase"/>
</dbReference>
<dbReference type="SUPFAM" id="SSF52540">
    <property type="entry name" value="P-loop containing nucleoside triphosphate hydrolases"/>
    <property type="match status" value="2"/>
</dbReference>
<evidence type="ECO:0000256" key="6">
    <source>
        <dbReference type="ARBA" id="ARBA00022840"/>
    </source>
</evidence>
<dbReference type="InterPro" id="IPR017871">
    <property type="entry name" value="ABC_transporter-like_CS"/>
</dbReference>
<evidence type="ECO:0000259" key="7">
    <source>
        <dbReference type="PROSITE" id="PS50893"/>
    </source>
</evidence>
<keyword evidence="9" id="KW-1185">Reference proteome</keyword>
<dbReference type="PROSITE" id="PS00211">
    <property type="entry name" value="ABC_TRANSPORTER_1"/>
    <property type="match status" value="1"/>
</dbReference>
<keyword evidence="2" id="KW-0813">Transport</keyword>
<evidence type="ECO:0000256" key="5">
    <source>
        <dbReference type="ARBA" id="ARBA00022741"/>
    </source>
</evidence>
<feature type="domain" description="ABC transporter" evidence="7">
    <location>
        <begin position="118"/>
        <end position="359"/>
    </location>
</feature>